<dbReference type="PANTHER" id="PTHR43639:SF1">
    <property type="entry name" value="SHORT-CHAIN DEHYDROGENASE_REDUCTASE FAMILY PROTEIN"/>
    <property type="match status" value="1"/>
</dbReference>
<evidence type="ECO:0000313" key="4">
    <source>
        <dbReference type="EMBL" id="CAB9515368.1"/>
    </source>
</evidence>
<dbReference type="SUPFAM" id="SSF51735">
    <property type="entry name" value="NAD(P)-binding Rossmann-fold domains"/>
    <property type="match status" value="1"/>
</dbReference>
<protein>
    <submittedName>
        <fullName evidence="4">Diacetyl reductase [(S)-acetoin forming]</fullName>
    </submittedName>
</protein>
<dbReference type="AlphaFoldDB" id="A0A9N8HLY9"/>
<accession>A0A9N8HLY9</accession>
<dbReference type="GO" id="GO:0016491">
    <property type="term" value="F:oxidoreductase activity"/>
    <property type="evidence" value="ECO:0007669"/>
    <property type="project" value="UniProtKB-KW"/>
</dbReference>
<dbReference type="Pfam" id="PF00106">
    <property type="entry name" value="adh_short"/>
    <property type="match status" value="1"/>
</dbReference>
<organism evidence="4 5">
    <name type="scientific">Seminavis robusta</name>
    <dbReference type="NCBI Taxonomy" id="568900"/>
    <lineage>
        <taxon>Eukaryota</taxon>
        <taxon>Sar</taxon>
        <taxon>Stramenopiles</taxon>
        <taxon>Ochrophyta</taxon>
        <taxon>Bacillariophyta</taxon>
        <taxon>Bacillariophyceae</taxon>
        <taxon>Bacillariophycidae</taxon>
        <taxon>Naviculales</taxon>
        <taxon>Naviculaceae</taxon>
        <taxon>Seminavis</taxon>
    </lineage>
</organism>
<comment type="similarity">
    <text evidence="1">Belongs to the short-chain dehydrogenases/reductases (SDR) family.</text>
</comment>
<gene>
    <name evidence="4" type="ORF">SEMRO_710_G191120.1</name>
</gene>
<keyword evidence="3" id="KW-0732">Signal</keyword>
<reference evidence="4" key="1">
    <citation type="submission" date="2020-06" db="EMBL/GenBank/DDBJ databases">
        <authorList>
            <consortium name="Plant Systems Biology data submission"/>
        </authorList>
    </citation>
    <scope>NUCLEOTIDE SEQUENCE</scope>
    <source>
        <strain evidence="4">D6</strain>
    </source>
</reference>
<name>A0A9N8HLY9_9STRA</name>
<evidence type="ECO:0000256" key="2">
    <source>
        <dbReference type="ARBA" id="ARBA00023002"/>
    </source>
</evidence>
<dbReference type="OrthoDB" id="836at2759"/>
<keyword evidence="5" id="KW-1185">Reference proteome</keyword>
<feature type="signal peptide" evidence="3">
    <location>
        <begin position="1"/>
        <end position="25"/>
    </location>
</feature>
<dbReference type="PRINTS" id="PR00081">
    <property type="entry name" value="GDHRDH"/>
</dbReference>
<dbReference type="Gene3D" id="3.40.50.720">
    <property type="entry name" value="NAD(P)-binding Rossmann-like Domain"/>
    <property type="match status" value="1"/>
</dbReference>
<dbReference type="InterPro" id="IPR002347">
    <property type="entry name" value="SDR_fam"/>
</dbReference>
<proteinExistence type="inferred from homology"/>
<comment type="caution">
    <text evidence="4">The sequence shown here is derived from an EMBL/GenBank/DDBJ whole genome shotgun (WGS) entry which is preliminary data.</text>
</comment>
<dbReference type="Pfam" id="PF13561">
    <property type="entry name" value="adh_short_C2"/>
    <property type="match status" value="1"/>
</dbReference>
<dbReference type="EMBL" id="CAICTM010000709">
    <property type="protein sequence ID" value="CAB9515368.1"/>
    <property type="molecule type" value="Genomic_DNA"/>
</dbReference>
<dbReference type="PANTHER" id="PTHR43639">
    <property type="entry name" value="OXIDOREDUCTASE, SHORT-CHAIN DEHYDROGENASE/REDUCTASE FAMILY (AFU_ORTHOLOGUE AFUA_5G02870)"/>
    <property type="match status" value="1"/>
</dbReference>
<evidence type="ECO:0000256" key="3">
    <source>
        <dbReference type="SAM" id="SignalP"/>
    </source>
</evidence>
<evidence type="ECO:0000256" key="1">
    <source>
        <dbReference type="ARBA" id="ARBA00006484"/>
    </source>
</evidence>
<keyword evidence="2" id="KW-0560">Oxidoreductase</keyword>
<dbReference type="Proteomes" id="UP001153069">
    <property type="component" value="Unassembled WGS sequence"/>
</dbReference>
<feature type="chain" id="PRO_5040382788" evidence="3">
    <location>
        <begin position="26"/>
        <end position="316"/>
    </location>
</feature>
<sequence>MLAHWNPSGIALVSLWLLIITTSTAFSSLDDGRPVAIITGGTRGIGSGIASALADDGFDLLLTYNSNVQAAQDFVKTLQDKHPSIHCELVGGDLSKEETRHAIFDCFDTKFDGNSHHLQVAVHNAGQYLGVTSTNEAGLDAQSTSFGDNSILDENGIPNLQAMKFYQRLYGDAWIDLCERGIARMNSANGGSLIGISSPSVNSMYRPDPTYSLPGSGKCIMEYSNRILALKGAAMNINCNVIIPGVTLTDSWNYSARQYGAKSAEEIIDRAVSSRVPMKRPLDVRGIGDVVSFLCSPQGRYITGVALPVDGGMHLR</sequence>
<evidence type="ECO:0000313" key="5">
    <source>
        <dbReference type="Proteomes" id="UP001153069"/>
    </source>
</evidence>
<dbReference type="InterPro" id="IPR036291">
    <property type="entry name" value="NAD(P)-bd_dom_sf"/>
</dbReference>